<evidence type="ECO:0000313" key="1">
    <source>
        <dbReference type="EnsemblMetazoa" id="GAUT038778-PA"/>
    </source>
</evidence>
<sequence length="207" mass="22834">MDTFINLKDKNVTKRRKRSLDEIAWQKELACCANSSERFEYSDLLNVNLGLRQEFPFVVTIASIGTDAVQLRTTNICPTFIRQDRCLEVIREMVNNSYIENCLSASDETNAIGKQQMQTALVLLLLAGGDVEDVGVAEEVGDGVRRVPNGAGVGARSTRDLPIKYAYLNIPISTNTSQYGYCGFQATADFGIIIIQTVHSAIAMQTT</sequence>
<dbReference type="EnsemblMetazoa" id="GAUT038778-RA">
    <property type="protein sequence ID" value="GAUT038778-PA"/>
    <property type="gene ID" value="GAUT038778"/>
</dbReference>
<organism evidence="1 2">
    <name type="scientific">Glossina austeni</name>
    <name type="common">Savannah tsetse fly</name>
    <dbReference type="NCBI Taxonomy" id="7395"/>
    <lineage>
        <taxon>Eukaryota</taxon>
        <taxon>Metazoa</taxon>
        <taxon>Ecdysozoa</taxon>
        <taxon>Arthropoda</taxon>
        <taxon>Hexapoda</taxon>
        <taxon>Insecta</taxon>
        <taxon>Pterygota</taxon>
        <taxon>Neoptera</taxon>
        <taxon>Endopterygota</taxon>
        <taxon>Diptera</taxon>
        <taxon>Brachycera</taxon>
        <taxon>Muscomorpha</taxon>
        <taxon>Hippoboscoidea</taxon>
        <taxon>Glossinidae</taxon>
        <taxon>Glossina</taxon>
    </lineage>
</organism>
<dbReference type="AlphaFoldDB" id="A0A1A9VIQ4"/>
<dbReference type="Proteomes" id="UP000078200">
    <property type="component" value="Unassembled WGS sequence"/>
</dbReference>
<protein>
    <submittedName>
        <fullName evidence="1">Uncharacterized protein</fullName>
    </submittedName>
</protein>
<keyword evidence="2" id="KW-1185">Reference proteome</keyword>
<proteinExistence type="predicted"/>
<accession>A0A1A9VIQ4</accession>
<evidence type="ECO:0000313" key="2">
    <source>
        <dbReference type="Proteomes" id="UP000078200"/>
    </source>
</evidence>
<reference evidence="1" key="1">
    <citation type="submission" date="2020-05" db="UniProtKB">
        <authorList>
            <consortium name="EnsemblMetazoa"/>
        </authorList>
    </citation>
    <scope>IDENTIFICATION</scope>
    <source>
        <strain evidence="1">TTRI</strain>
    </source>
</reference>
<dbReference type="VEuPathDB" id="VectorBase:GAUT038778"/>
<name>A0A1A9VIQ4_GLOAU</name>